<evidence type="ECO:0000259" key="1">
    <source>
        <dbReference type="Pfam" id="PF02464"/>
    </source>
</evidence>
<organism evidence="2 3">
    <name type="scientific">Methylocucumis oryzae</name>
    <dbReference type="NCBI Taxonomy" id="1632867"/>
    <lineage>
        <taxon>Bacteria</taxon>
        <taxon>Pseudomonadati</taxon>
        <taxon>Pseudomonadota</taxon>
        <taxon>Gammaproteobacteria</taxon>
        <taxon>Methylococcales</taxon>
        <taxon>Methylococcaceae</taxon>
        <taxon>Methylocucumis</taxon>
    </lineage>
</organism>
<dbReference type="EMBL" id="LAJX01000356">
    <property type="protein sequence ID" value="KJV04980.1"/>
    <property type="molecule type" value="Genomic_DNA"/>
</dbReference>
<reference evidence="3" key="1">
    <citation type="submission" date="2015-03" db="EMBL/GenBank/DDBJ databases">
        <title>Draft genome sequence of a novel methanotroph (Sn10-6) isolated from flooded ricefield rhizosphere in India.</title>
        <authorList>
            <person name="Pandit P.S."/>
            <person name="Pore S.D."/>
            <person name="Arora P."/>
            <person name="Kapse N.G."/>
            <person name="Dhakephalkar P.K."/>
            <person name="Rahalkar M.C."/>
        </authorList>
    </citation>
    <scope>NUCLEOTIDE SEQUENCE [LARGE SCALE GENOMIC DNA]</scope>
    <source>
        <strain evidence="3">Sn10-6</strain>
    </source>
</reference>
<accession>A0A0F3IDU6</accession>
<protein>
    <recommendedName>
        <fullName evidence="1">CinA C-terminal domain-containing protein</fullName>
    </recommendedName>
</protein>
<keyword evidence="3" id="KW-1185">Reference proteome</keyword>
<dbReference type="AlphaFoldDB" id="A0A0F3IDU6"/>
<proteinExistence type="predicted"/>
<dbReference type="NCBIfam" id="TIGR00199">
    <property type="entry name" value="PncC_domain"/>
    <property type="match status" value="1"/>
</dbReference>
<name>A0A0F3IDU6_9GAMM</name>
<dbReference type="Pfam" id="PF02464">
    <property type="entry name" value="CinA"/>
    <property type="match status" value="1"/>
</dbReference>
<dbReference type="InterPro" id="IPR008136">
    <property type="entry name" value="CinA_C"/>
</dbReference>
<gene>
    <name evidence="2" type="ORF">VZ94_21510</name>
</gene>
<reference evidence="2 3" key="2">
    <citation type="journal article" date="2016" name="Microb. Ecol.">
        <title>Genome Characteristics of a Novel Type I Methanotroph (Sn10-6) Isolated from a Flooded Indian Rice Field.</title>
        <authorList>
            <person name="Rahalkar M.C."/>
            <person name="Pandit P.S."/>
            <person name="Dhakephalkar P.K."/>
            <person name="Pore S."/>
            <person name="Arora P."/>
            <person name="Kapse N."/>
        </authorList>
    </citation>
    <scope>NUCLEOTIDE SEQUENCE [LARGE SCALE GENOMIC DNA]</scope>
    <source>
        <strain evidence="2 3">Sn10-6</strain>
    </source>
</reference>
<comment type="caution">
    <text evidence="2">The sequence shown here is derived from an EMBL/GenBank/DDBJ whole genome shotgun (WGS) entry which is preliminary data.</text>
</comment>
<sequence>MPAEFEPKVHLLLERLEQSGWRLATAESCTGGLLSCLVTDIEGLSHSFDSGFIVYSDSAKERMLGVTPALLASKGAVSSEVAEAMAKGALHRSSCDVAVSITGYAGSAGADGKAGLVYLTCASRDGEPRTAKLDSFETGRTAVRLAATMKAIEMLLEVIPSTSRK</sequence>
<dbReference type="Proteomes" id="UP000033684">
    <property type="component" value="Unassembled WGS sequence"/>
</dbReference>
<dbReference type="Gene3D" id="3.90.950.20">
    <property type="entry name" value="CinA-like"/>
    <property type="match status" value="1"/>
</dbReference>
<dbReference type="OrthoDB" id="9801454at2"/>
<evidence type="ECO:0000313" key="3">
    <source>
        <dbReference type="Proteomes" id="UP000033684"/>
    </source>
</evidence>
<feature type="domain" description="CinA C-terminal" evidence="1">
    <location>
        <begin position="11"/>
        <end position="158"/>
    </location>
</feature>
<dbReference type="InterPro" id="IPR036653">
    <property type="entry name" value="CinA-like_C"/>
</dbReference>
<evidence type="ECO:0000313" key="2">
    <source>
        <dbReference type="EMBL" id="KJV04980.1"/>
    </source>
</evidence>
<dbReference type="SUPFAM" id="SSF142433">
    <property type="entry name" value="CinA-like"/>
    <property type="match status" value="1"/>
</dbReference>